<reference evidence="10 11" key="1">
    <citation type="submission" date="2020-08" db="EMBL/GenBank/DDBJ databases">
        <title>The Agave Microbiome: Exploring the role of microbial communities in plant adaptations to desert environments.</title>
        <authorList>
            <person name="Partida-Martinez L.P."/>
        </authorList>
    </citation>
    <scope>NUCLEOTIDE SEQUENCE [LARGE SCALE GENOMIC DNA]</scope>
    <source>
        <strain evidence="10 11">RAS26</strain>
    </source>
</reference>
<dbReference type="PANTHER" id="PTHR23514">
    <property type="entry name" value="BYPASS OF STOP CODON PROTEIN 6"/>
    <property type="match status" value="1"/>
</dbReference>
<feature type="transmembrane region" description="Helical" evidence="8">
    <location>
        <begin position="417"/>
        <end position="436"/>
    </location>
</feature>
<sequence>MTTAPTSPACVEPVRLRRDRLTLSLYGYFVVWGWFLYSFNPAVPLLGRELGISKAQAGLHGTALAVGAVLAALATPRLLPRFGRRTTLVAAGLLIALGTVVLVTGPGFAWTLSGVLVMALGANVAISAGQAGLVLHHRGTSSAAVTEANGVGSSVGLLGPLAVGACVAAGWGWRPAVAVTGLLAVATAVVVGFLPRRGVMAHPAEGAAPATDADPAATAGATASATPADGLPGGAGRAVAGDARAQATPDRDAVRAAQPGAARASWCYLVAVVATLAVENATTFWSADLITQQTGAHAGIATAATAGLVAGMSVIRFVVGPLSLRIEPATLLACSFLLAIVGWAVLWTATDPAVALTGLVIAGFGYGAQYPLSIALLLSTAGGAADRAQSRATFAGGAAIGVAPFALGALADAFGAHSAFVLVPVMALVGAFAAFAGPRVARRPGRAAAVPDAG</sequence>
<gene>
    <name evidence="10" type="ORF">FHR80_001046</name>
</gene>
<feature type="transmembrane region" description="Helical" evidence="8">
    <location>
        <begin position="355"/>
        <end position="380"/>
    </location>
</feature>
<dbReference type="InterPro" id="IPR036259">
    <property type="entry name" value="MFS_trans_sf"/>
</dbReference>
<dbReference type="InterPro" id="IPR011701">
    <property type="entry name" value="MFS"/>
</dbReference>
<dbReference type="Proteomes" id="UP000518206">
    <property type="component" value="Unassembled WGS sequence"/>
</dbReference>
<dbReference type="GO" id="GO:0022857">
    <property type="term" value="F:transmembrane transporter activity"/>
    <property type="evidence" value="ECO:0007669"/>
    <property type="project" value="InterPro"/>
</dbReference>
<accession>A0A7W4UDF3</accession>
<evidence type="ECO:0000259" key="9">
    <source>
        <dbReference type="PROSITE" id="PS50850"/>
    </source>
</evidence>
<keyword evidence="6 8" id="KW-0472">Membrane</keyword>
<keyword evidence="3" id="KW-0813">Transport</keyword>
<comment type="subcellular location">
    <subcellularLocation>
        <location evidence="1">Cell membrane</location>
        <topology evidence="1">Multi-pass membrane protein</topology>
    </subcellularLocation>
</comment>
<feature type="transmembrane region" description="Helical" evidence="8">
    <location>
        <begin position="265"/>
        <end position="286"/>
    </location>
</feature>
<keyword evidence="5 8" id="KW-1133">Transmembrane helix</keyword>
<dbReference type="Pfam" id="PF07690">
    <property type="entry name" value="MFS_1"/>
    <property type="match status" value="2"/>
</dbReference>
<dbReference type="InterPro" id="IPR051788">
    <property type="entry name" value="MFS_Transporter"/>
</dbReference>
<feature type="transmembrane region" description="Helical" evidence="8">
    <location>
        <begin position="115"/>
        <end position="136"/>
    </location>
</feature>
<feature type="compositionally biased region" description="Low complexity" evidence="7">
    <location>
        <begin position="205"/>
        <end position="230"/>
    </location>
</feature>
<dbReference type="PROSITE" id="PS50850">
    <property type="entry name" value="MFS"/>
    <property type="match status" value="1"/>
</dbReference>
<comment type="caution">
    <text evidence="10">The sequence shown here is derived from an EMBL/GenBank/DDBJ whole genome shotgun (WGS) entry which is preliminary data.</text>
</comment>
<dbReference type="GO" id="GO:0005886">
    <property type="term" value="C:plasma membrane"/>
    <property type="evidence" value="ECO:0007669"/>
    <property type="project" value="UniProtKB-SubCell"/>
</dbReference>
<organism evidence="10 11">
    <name type="scientific">Cellulomonas cellasea</name>
    <dbReference type="NCBI Taxonomy" id="43670"/>
    <lineage>
        <taxon>Bacteria</taxon>
        <taxon>Bacillati</taxon>
        <taxon>Actinomycetota</taxon>
        <taxon>Actinomycetes</taxon>
        <taxon>Micrococcales</taxon>
        <taxon>Cellulomonadaceae</taxon>
        <taxon>Cellulomonas</taxon>
    </lineage>
</organism>
<proteinExistence type="inferred from homology"/>
<dbReference type="Gene3D" id="1.20.1250.20">
    <property type="entry name" value="MFS general substrate transporter like domains"/>
    <property type="match status" value="2"/>
</dbReference>
<comment type="similarity">
    <text evidence="2">Belongs to the major facilitator superfamily.</text>
</comment>
<evidence type="ECO:0000256" key="6">
    <source>
        <dbReference type="ARBA" id="ARBA00023136"/>
    </source>
</evidence>
<feature type="transmembrane region" description="Helical" evidence="8">
    <location>
        <begin position="148"/>
        <end position="170"/>
    </location>
</feature>
<feature type="transmembrane region" description="Helical" evidence="8">
    <location>
        <begin position="87"/>
        <end position="109"/>
    </location>
</feature>
<feature type="transmembrane region" description="Helical" evidence="8">
    <location>
        <begin position="21"/>
        <end position="37"/>
    </location>
</feature>
<dbReference type="InterPro" id="IPR020846">
    <property type="entry name" value="MFS_dom"/>
</dbReference>
<feature type="transmembrane region" description="Helical" evidence="8">
    <location>
        <begin position="57"/>
        <end position="75"/>
    </location>
</feature>
<reference evidence="10 11" key="2">
    <citation type="submission" date="2020-08" db="EMBL/GenBank/DDBJ databases">
        <authorList>
            <person name="Partida-Martinez L."/>
            <person name="Huntemann M."/>
            <person name="Clum A."/>
            <person name="Wang J."/>
            <person name="Palaniappan K."/>
            <person name="Ritter S."/>
            <person name="Chen I.-M."/>
            <person name="Stamatis D."/>
            <person name="Reddy T."/>
            <person name="O'Malley R."/>
            <person name="Daum C."/>
            <person name="Shapiro N."/>
            <person name="Ivanova N."/>
            <person name="Kyrpides N."/>
            <person name="Woyke T."/>
        </authorList>
    </citation>
    <scope>NUCLEOTIDE SEQUENCE [LARGE SCALE GENOMIC DNA]</scope>
    <source>
        <strain evidence="10 11">RAS26</strain>
    </source>
</reference>
<dbReference type="PANTHER" id="PTHR23514:SF3">
    <property type="entry name" value="BYPASS OF STOP CODON PROTEIN 6"/>
    <property type="match status" value="1"/>
</dbReference>
<feature type="transmembrane region" description="Helical" evidence="8">
    <location>
        <begin position="298"/>
        <end position="319"/>
    </location>
</feature>
<dbReference type="SUPFAM" id="SSF103473">
    <property type="entry name" value="MFS general substrate transporter"/>
    <property type="match status" value="1"/>
</dbReference>
<feature type="region of interest" description="Disordered" evidence="7">
    <location>
        <begin position="205"/>
        <end position="254"/>
    </location>
</feature>
<feature type="transmembrane region" description="Helical" evidence="8">
    <location>
        <begin position="176"/>
        <end position="194"/>
    </location>
</feature>
<evidence type="ECO:0000313" key="11">
    <source>
        <dbReference type="Proteomes" id="UP000518206"/>
    </source>
</evidence>
<evidence type="ECO:0000256" key="5">
    <source>
        <dbReference type="ARBA" id="ARBA00022989"/>
    </source>
</evidence>
<evidence type="ECO:0000256" key="7">
    <source>
        <dbReference type="SAM" id="MobiDB-lite"/>
    </source>
</evidence>
<name>A0A7W4UDF3_9CELL</name>
<evidence type="ECO:0000256" key="2">
    <source>
        <dbReference type="ARBA" id="ARBA00008335"/>
    </source>
</evidence>
<dbReference type="RefSeq" id="WP_311701897.1">
    <property type="nucleotide sequence ID" value="NZ_JACHVX010000001.1"/>
</dbReference>
<evidence type="ECO:0000256" key="3">
    <source>
        <dbReference type="ARBA" id="ARBA00022448"/>
    </source>
</evidence>
<dbReference type="EMBL" id="JACHVX010000001">
    <property type="protein sequence ID" value="MBB2922152.1"/>
    <property type="molecule type" value="Genomic_DNA"/>
</dbReference>
<feature type="domain" description="Major facilitator superfamily (MFS) profile" evidence="9">
    <location>
        <begin position="21"/>
        <end position="442"/>
    </location>
</feature>
<feature type="transmembrane region" description="Helical" evidence="8">
    <location>
        <begin position="392"/>
        <end position="411"/>
    </location>
</feature>
<dbReference type="AlphaFoldDB" id="A0A7W4UDF3"/>
<evidence type="ECO:0000313" key="10">
    <source>
        <dbReference type="EMBL" id="MBB2922152.1"/>
    </source>
</evidence>
<feature type="compositionally biased region" description="Low complexity" evidence="7">
    <location>
        <begin position="237"/>
        <end position="247"/>
    </location>
</feature>
<evidence type="ECO:0000256" key="1">
    <source>
        <dbReference type="ARBA" id="ARBA00004651"/>
    </source>
</evidence>
<protein>
    <submittedName>
        <fullName evidence="10">MFS family permease</fullName>
    </submittedName>
</protein>
<keyword evidence="4 8" id="KW-0812">Transmembrane</keyword>
<feature type="transmembrane region" description="Helical" evidence="8">
    <location>
        <begin position="331"/>
        <end position="349"/>
    </location>
</feature>
<evidence type="ECO:0000256" key="4">
    <source>
        <dbReference type="ARBA" id="ARBA00022692"/>
    </source>
</evidence>
<evidence type="ECO:0000256" key="8">
    <source>
        <dbReference type="SAM" id="Phobius"/>
    </source>
</evidence>